<name>A0AAN9E462_CROPI</name>
<keyword evidence="2" id="KW-1185">Reference proteome</keyword>
<organism evidence="1 2">
    <name type="scientific">Crotalaria pallida</name>
    <name type="common">Smooth rattlebox</name>
    <name type="synonym">Crotalaria striata</name>
    <dbReference type="NCBI Taxonomy" id="3830"/>
    <lineage>
        <taxon>Eukaryota</taxon>
        <taxon>Viridiplantae</taxon>
        <taxon>Streptophyta</taxon>
        <taxon>Embryophyta</taxon>
        <taxon>Tracheophyta</taxon>
        <taxon>Spermatophyta</taxon>
        <taxon>Magnoliopsida</taxon>
        <taxon>eudicotyledons</taxon>
        <taxon>Gunneridae</taxon>
        <taxon>Pentapetalae</taxon>
        <taxon>rosids</taxon>
        <taxon>fabids</taxon>
        <taxon>Fabales</taxon>
        <taxon>Fabaceae</taxon>
        <taxon>Papilionoideae</taxon>
        <taxon>50 kb inversion clade</taxon>
        <taxon>genistoids sensu lato</taxon>
        <taxon>core genistoids</taxon>
        <taxon>Crotalarieae</taxon>
        <taxon>Crotalaria</taxon>
    </lineage>
</organism>
<reference evidence="1 2" key="1">
    <citation type="submission" date="2024-01" db="EMBL/GenBank/DDBJ databases">
        <title>The genomes of 5 underutilized Papilionoideae crops provide insights into root nodulation and disease resistanc.</title>
        <authorList>
            <person name="Yuan L."/>
        </authorList>
    </citation>
    <scope>NUCLEOTIDE SEQUENCE [LARGE SCALE GENOMIC DNA]</scope>
    <source>
        <strain evidence="1">ZHUSHIDOU_FW_LH</strain>
        <tissue evidence="1">Leaf</tissue>
    </source>
</reference>
<evidence type="ECO:0000313" key="2">
    <source>
        <dbReference type="Proteomes" id="UP001372338"/>
    </source>
</evidence>
<comment type="caution">
    <text evidence="1">The sequence shown here is derived from an EMBL/GenBank/DDBJ whole genome shotgun (WGS) entry which is preliminary data.</text>
</comment>
<gene>
    <name evidence="1" type="ORF">RIF29_41008</name>
</gene>
<sequence length="67" mass="7605">MFSIFFLPPSLGGLFDGCIEHEITQQRTNYSFMAIYPFNNNHHFPNNTPCSTSFKSISVKFAATTHT</sequence>
<evidence type="ECO:0000313" key="1">
    <source>
        <dbReference type="EMBL" id="KAK7246148.1"/>
    </source>
</evidence>
<proteinExistence type="predicted"/>
<accession>A0AAN9E462</accession>
<dbReference type="EMBL" id="JAYWIO010000008">
    <property type="protein sequence ID" value="KAK7246148.1"/>
    <property type="molecule type" value="Genomic_DNA"/>
</dbReference>
<dbReference type="AlphaFoldDB" id="A0AAN9E462"/>
<protein>
    <submittedName>
        <fullName evidence="1">Uncharacterized protein</fullName>
    </submittedName>
</protein>
<dbReference type="Proteomes" id="UP001372338">
    <property type="component" value="Unassembled WGS sequence"/>
</dbReference>